<dbReference type="SUPFAM" id="SSF81301">
    <property type="entry name" value="Nucleotidyltransferase"/>
    <property type="match status" value="1"/>
</dbReference>
<evidence type="ECO:0000313" key="2">
    <source>
        <dbReference type="EMBL" id="CAB4544023.1"/>
    </source>
</evidence>
<reference evidence="3" key="1">
    <citation type="submission" date="2020-05" db="EMBL/GenBank/DDBJ databases">
        <authorList>
            <person name="Chiriac C."/>
            <person name="Salcher M."/>
            <person name="Ghai R."/>
            <person name="Kavagutti S V."/>
        </authorList>
    </citation>
    <scope>NUCLEOTIDE SEQUENCE</scope>
</reference>
<evidence type="ECO:0000259" key="1">
    <source>
        <dbReference type="Pfam" id="PF19502"/>
    </source>
</evidence>
<dbReference type="Gene3D" id="3.30.460.40">
    <property type="match status" value="1"/>
</dbReference>
<dbReference type="EMBL" id="CAEZXE010000104">
    <property type="protein sequence ID" value="CAB4683340.1"/>
    <property type="molecule type" value="Genomic_DNA"/>
</dbReference>
<dbReference type="AlphaFoldDB" id="A0A6J6K869"/>
<dbReference type="Pfam" id="PF19502">
    <property type="entry name" value="DUF6036"/>
    <property type="match status" value="1"/>
</dbReference>
<accession>A0A6J6K869</accession>
<dbReference type="InterPro" id="IPR045792">
    <property type="entry name" value="DUF6036"/>
</dbReference>
<proteinExistence type="predicted"/>
<dbReference type="EMBL" id="CAEZSU010000027">
    <property type="protein sequence ID" value="CAB4544023.1"/>
    <property type="molecule type" value="Genomic_DNA"/>
</dbReference>
<feature type="domain" description="DUF6036" evidence="1">
    <location>
        <begin position="16"/>
        <end position="143"/>
    </location>
</feature>
<protein>
    <submittedName>
        <fullName evidence="3">Unannotated protein</fullName>
    </submittedName>
</protein>
<sequence>MELNQDFQEFLKSFVKHDVRFLIIGGYALAAHGHPRYTKDLDVWVWPEPANVDRILASLEDFGFGSLGLANSDFLEPGVIVQLGREPQRIDLLTFATGLEFDQAFANRTLVAIGDLEVPFISVDDLRTNKSATGRLRDLADVADLPPPNA</sequence>
<name>A0A6J6K869_9ZZZZ</name>
<evidence type="ECO:0000313" key="4">
    <source>
        <dbReference type="EMBL" id="CAB4683340.1"/>
    </source>
</evidence>
<gene>
    <name evidence="2" type="ORF">UFOPK1495_00379</name>
    <name evidence="3" type="ORF">UFOPK2143_00977</name>
    <name evidence="4" type="ORF">UFOPK2350_01173</name>
</gene>
<evidence type="ECO:0000313" key="3">
    <source>
        <dbReference type="EMBL" id="CAB4645542.1"/>
    </source>
</evidence>
<organism evidence="3">
    <name type="scientific">freshwater metagenome</name>
    <dbReference type="NCBI Taxonomy" id="449393"/>
    <lineage>
        <taxon>unclassified sequences</taxon>
        <taxon>metagenomes</taxon>
        <taxon>ecological metagenomes</taxon>
    </lineage>
</organism>
<dbReference type="InterPro" id="IPR043519">
    <property type="entry name" value="NT_sf"/>
</dbReference>
<dbReference type="EMBL" id="CAEZVV010000054">
    <property type="protein sequence ID" value="CAB4645542.1"/>
    <property type="molecule type" value="Genomic_DNA"/>
</dbReference>